<sequence length="281" mass="32373">MNVTDYTYLINKPDAINEKQTDDLAKVLDEFPYFQSARALRLRGLYNQNSFKYNYALKVTAAHTTDRTVLFDFITSDTFVAIQKGLYDKKLSQLLDISVVDFEVLKPEIKLEAKANTVEQSILTSIKEAEEAEENTKTAVEKLDIGKPLDFSVNEKHSFQEWLQLARIEPILREKGNTTNPETEPLDEEKKKKAELIDKFIESNPKISPAKHGTHSTTFAESNKTDTSYLMTETLARVYLEQKKYQKAIQAYEILILKYPEKSSFFADRISDIEILQQHNK</sequence>
<evidence type="ECO:0008006" key="3">
    <source>
        <dbReference type="Google" id="ProtNLM"/>
    </source>
</evidence>
<dbReference type="Proteomes" id="UP000184516">
    <property type="component" value="Unassembled WGS sequence"/>
</dbReference>
<accession>A0A1M5G8Z7</accession>
<evidence type="ECO:0000313" key="2">
    <source>
        <dbReference type="Proteomes" id="UP000184516"/>
    </source>
</evidence>
<keyword evidence="2" id="KW-1185">Reference proteome</keyword>
<dbReference type="EMBL" id="FQWB01000001">
    <property type="protein sequence ID" value="SHG00290.1"/>
    <property type="molecule type" value="Genomic_DNA"/>
</dbReference>
<name>A0A1M5G8Z7_9FLAO</name>
<dbReference type="AlphaFoldDB" id="A0A1M5G8Z7"/>
<proteinExistence type="predicted"/>
<dbReference type="RefSeq" id="WP_073368548.1">
    <property type="nucleotide sequence ID" value="NZ_FQWB01000001.1"/>
</dbReference>
<evidence type="ECO:0000313" key="1">
    <source>
        <dbReference type="EMBL" id="SHG00290.1"/>
    </source>
</evidence>
<gene>
    <name evidence="1" type="ORF">SAMN05443549_1011153</name>
</gene>
<dbReference type="STRING" id="468056.SAMN05443549_1011153"/>
<reference evidence="2" key="1">
    <citation type="submission" date="2016-11" db="EMBL/GenBank/DDBJ databases">
        <authorList>
            <person name="Varghese N."/>
            <person name="Submissions S."/>
        </authorList>
    </citation>
    <scope>NUCLEOTIDE SEQUENCE [LARGE SCALE GENOMIC DNA]</scope>
    <source>
        <strain evidence="2">DSM 19978</strain>
    </source>
</reference>
<dbReference type="OrthoDB" id="594666at2"/>
<protein>
    <recommendedName>
        <fullName evidence="3">Tetratricopeptide repeat-containing protein</fullName>
    </recommendedName>
</protein>
<organism evidence="1 2">
    <name type="scientific">Flavobacterium fluvii</name>
    <dbReference type="NCBI Taxonomy" id="468056"/>
    <lineage>
        <taxon>Bacteria</taxon>
        <taxon>Pseudomonadati</taxon>
        <taxon>Bacteroidota</taxon>
        <taxon>Flavobacteriia</taxon>
        <taxon>Flavobacteriales</taxon>
        <taxon>Flavobacteriaceae</taxon>
        <taxon>Flavobacterium</taxon>
    </lineage>
</organism>